<comment type="catalytic activity">
    <reaction evidence="12 13">
        <text>tRNA(Thr) + L-threonine + ATP = L-threonyl-tRNA(Thr) + AMP + diphosphate + H(+)</text>
        <dbReference type="Rhea" id="RHEA:24624"/>
        <dbReference type="Rhea" id="RHEA-COMP:9670"/>
        <dbReference type="Rhea" id="RHEA-COMP:9704"/>
        <dbReference type="ChEBI" id="CHEBI:15378"/>
        <dbReference type="ChEBI" id="CHEBI:30616"/>
        <dbReference type="ChEBI" id="CHEBI:33019"/>
        <dbReference type="ChEBI" id="CHEBI:57926"/>
        <dbReference type="ChEBI" id="CHEBI:78442"/>
        <dbReference type="ChEBI" id="CHEBI:78534"/>
        <dbReference type="ChEBI" id="CHEBI:456215"/>
        <dbReference type="EC" id="6.1.1.3"/>
    </reaction>
</comment>
<protein>
    <recommendedName>
        <fullName evidence="13">Threonine--tRNA ligase</fullName>
        <ecNumber evidence="13">6.1.1.3</ecNumber>
    </recommendedName>
    <alternativeName>
        <fullName evidence="13">Threonyl-tRNA synthetase</fullName>
        <shortName evidence="13">ThrRS</shortName>
    </alternativeName>
</protein>
<feature type="binding site" evidence="13">
    <location>
        <position position="385"/>
    </location>
    <ligand>
        <name>Zn(2+)</name>
        <dbReference type="ChEBI" id="CHEBI:29105"/>
        <note>catalytic</note>
    </ligand>
</feature>
<dbReference type="InterPro" id="IPR004095">
    <property type="entry name" value="TGS"/>
</dbReference>
<dbReference type="InterPro" id="IPR002314">
    <property type="entry name" value="aa-tRNA-synt_IIb"/>
</dbReference>
<dbReference type="SUPFAM" id="SSF55681">
    <property type="entry name" value="Class II aaRS and biotin synthetases"/>
    <property type="match status" value="1"/>
</dbReference>
<evidence type="ECO:0000313" key="17">
    <source>
        <dbReference type="Proteomes" id="UP000037386"/>
    </source>
</evidence>
<dbReference type="PROSITE" id="PS51880">
    <property type="entry name" value="TGS"/>
    <property type="match status" value="1"/>
</dbReference>
<evidence type="ECO:0000259" key="14">
    <source>
        <dbReference type="PROSITE" id="PS50862"/>
    </source>
</evidence>
<sequence length="641" mass="74920">MIKIRFNNDVIESFSKGITPVEIIQQQNLNFATKPIAALFNEKAIELNRPLEEDGTLEIMIEKHEKSLEILNHSTAHLMAQAIKRLYPEALFVVGPTIKEGFYYDIDFQNSVVSENDFATIEKMMQTISQEKLAIMRKEVSYEEAEKLFADNIYKQTILKNIKDPILSVYTQGEFTDLCRGIHMTNTKFIKHFKLLKTSGSYFQGSVKNKALTRIYGISFFNRLDLKNYLNLLLERKQRDHKNINKEQNYFMLSPEVGAGLPFWLPKGATIRRILERYIVDKELSYGYQHVYTPIIANTKLYEESGHLELYKDNMFPIMELKKEEKLVLRPMNCPHHMMIFKQQLRSYKDLPLKIAELGMMHRYEHSGAVSGLQRVREMTLNDAHIFITQEQIKTEFVKIMNLIFEVYKDFNITDYFFNLSIRDPENKDKYFDDDNMWHKSESILKEILNGLSIKYKEQKGDAAFYGPKLDVQVLTALGNEETLSTIQLDFLLPQRFNLTYIGEDSKEHAPIVIHRAVISTVERFLAYLIEQNKGVFPLWLTPLQVVLIPVNAQLHLEHTKKIQEILLKHNLRVEINNKEATLGYKIRESQKAKIPFQIVIGDQELTSNRLTYREYGDNKQNNVSVEEFVSMLNDKIQQKK</sequence>
<evidence type="ECO:0000256" key="1">
    <source>
        <dbReference type="ARBA" id="ARBA00008226"/>
    </source>
</evidence>
<gene>
    <name evidence="13 16" type="primary">thrS</name>
    <name evidence="16" type="ORF">CPX_001363</name>
</gene>
<dbReference type="CDD" id="cd01667">
    <property type="entry name" value="TGS_ThrRS"/>
    <property type="match status" value="1"/>
</dbReference>
<evidence type="ECO:0000256" key="6">
    <source>
        <dbReference type="ARBA" id="ARBA00022741"/>
    </source>
</evidence>
<dbReference type="SUPFAM" id="SSF55186">
    <property type="entry name" value="ThrRS/AlaRS common domain"/>
    <property type="match status" value="1"/>
</dbReference>
<evidence type="ECO:0000256" key="12">
    <source>
        <dbReference type="ARBA" id="ARBA00049515"/>
    </source>
</evidence>
<dbReference type="InterPro" id="IPR045864">
    <property type="entry name" value="aa-tRNA-synth_II/BPL/LPL"/>
</dbReference>
<dbReference type="InterPro" id="IPR004154">
    <property type="entry name" value="Anticodon-bd"/>
</dbReference>
<keyword evidence="9 13" id="KW-0694">RNA-binding</keyword>
<dbReference type="PRINTS" id="PR01047">
    <property type="entry name" value="TRNASYNTHTHR"/>
</dbReference>
<dbReference type="CDD" id="cd00771">
    <property type="entry name" value="ThrRS_core"/>
    <property type="match status" value="1"/>
</dbReference>
<evidence type="ECO:0000259" key="15">
    <source>
        <dbReference type="PROSITE" id="PS51880"/>
    </source>
</evidence>
<comment type="similarity">
    <text evidence="1 13">Belongs to the class-II aminoacyl-tRNA synthetase family.</text>
</comment>
<organism evidence="16 17">
    <name type="scientific">Candidatus Phytoplasma pruni</name>
    <dbReference type="NCBI Taxonomy" id="479893"/>
    <lineage>
        <taxon>Bacteria</taxon>
        <taxon>Bacillati</taxon>
        <taxon>Mycoplasmatota</taxon>
        <taxon>Mollicutes</taxon>
        <taxon>Acholeplasmatales</taxon>
        <taxon>Acholeplasmataceae</taxon>
        <taxon>Candidatus Phytoplasma</taxon>
        <taxon>16SrIII (X-disease group)</taxon>
    </lineage>
</organism>
<dbReference type="GO" id="GO:0000049">
    <property type="term" value="F:tRNA binding"/>
    <property type="evidence" value="ECO:0007669"/>
    <property type="project" value="UniProtKB-KW"/>
</dbReference>
<dbReference type="EMBL" id="LHCF01000002">
    <property type="protein sequence ID" value="KOR75661.1"/>
    <property type="molecule type" value="Genomic_DNA"/>
</dbReference>
<dbReference type="PANTHER" id="PTHR11451">
    <property type="entry name" value="THREONINE-TRNA LIGASE"/>
    <property type="match status" value="1"/>
</dbReference>
<dbReference type="FunFam" id="3.30.980.10:FF:000005">
    <property type="entry name" value="Threonyl-tRNA synthetase, mitochondrial"/>
    <property type="match status" value="1"/>
</dbReference>
<evidence type="ECO:0000256" key="8">
    <source>
        <dbReference type="ARBA" id="ARBA00022840"/>
    </source>
</evidence>
<reference evidence="17" key="1">
    <citation type="submission" date="2015-05" db="EMBL/GenBank/DDBJ databases">
        <title>Draft genome sequence of 'Candidatus Phytoplasma Pruni' strain CX, a plant pathogenic bacterium.</title>
        <authorList>
            <person name="Lee I.-M."/>
            <person name="Bottner-Parker K.D."/>
            <person name="Shao J."/>
            <person name="Gundersen-Rindal D.E."/>
            <person name="Zhao Y."/>
            <person name="Davis R.E."/>
        </authorList>
    </citation>
    <scope>NUCLEOTIDE SEQUENCE [LARGE SCALE GENOMIC DNA]</scope>
    <source>
        <strain evidence="17">CX</strain>
    </source>
</reference>
<comment type="subcellular location">
    <subcellularLocation>
        <location evidence="13">Cytoplasm</location>
    </subcellularLocation>
</comment>
<evidence type="ECO:0000256" key="2">
    <source>
        <dbReference type="ARBA" id="ARBA00022490"/>
    </source>
</evidence>
<dbReference type="GO" id="GO:0046872">
    <property type="term" value="F:metal ion binding"/>
    <property type="evidence" value="ECO:0007669"/>
    <property type="project" value="UniProtKB-KW"/>
</dbReference>
<dbReference type="SUPFAM" id="SSF52954">
    <property type="entry name" value="Class II aaRS ABD-related"/>
    <property type="match status" value="1"/>
</dbReference>
<evidence type="ECO:0000313" key="16">
    <source>
        <dbReference type="EMBL" id="KOR75661.1"/>
    </source>
</evidence>
<dbReference type="Gene3D" id="3.30.980.10">
    <property type="entry name" value="Threonyl-trna Synthetase, Chain A, domain 2"/>
    <property type="match status" value="1"/>
</dbReference>
<dbReference type="GO" id="GO:0004829">
    <property type="term" value="F:threonine-tRNA ligase activity"/>
    <property type="evidence" value="ECO:0007669"/>
    <property type="project" value="UniProtKB-UniRule"/>
</dbReference>
<dbReference type="AlphaFoldDB" id="A0A0M1N0H7"/>
<evidence type="ECO:0000256" key="3">
    <source>
        <dbReference type="ARBA" id="ARBA00022555"/>
    </source>
</evidence>
<dbReference type="Pfam" id="PF03129">
    <property type="entry name" value="HGTP_anticodon"/>
    <property type="match status" value="1"/>
</dbReference>
<dbReference type="PROSITE" id="PS50862">
    <property type="entry name" value="AA_TRNA_LIGASE_II"/>
    <property type="match status" value="1"/>
</dbReference>
<dbReference type="HAMAP" id="MF_00184">
    <property type="entry name" value="Thr_tRNA_synth"/>
    <property type="match status" value="1"/>
</dbReference>
<evidence type="ECO:0000256" key="5">
    <source>
        <dbReference type="ARBA" id="ARBA00022723"/>
    </source>
</evidence>
<dbReference type="SUPFAM" id="SSF81271">
    <property type="entry name" value="TGS-like"/>
    <property type="match status" value="1"/>
</dbReference>
<evidence type="ECO:0000256" key="7">
    <source>
        <dbReference type="ARBA" id="ARBA00022833"/>
    </source>
</evidence>
<comment type="caution">
    <text evidence="13">Lacks conserved residue(s) required for the propagation of feature annotation.</text>
</comment>
<dbReference type="GO" id="GO:0005737">
    <property type="term" value="C:cytoplasm"/>
    <property type="evidence" value="ECO:0007669"/>
    <property type="project" value="UniProtKB-SubCell"/>
</dbReference>
<dbReference type="InterPro" id="IPR036621">
    <property type="entry name" value="Anticodon-bd_dom_sf"/>
</dbReference>
<dbReference type="Gene3D" id="3.40.50.800">
    <property type="entry name" value="Anticodon-binding domain"/>
    <property type="match status" value="1"/>
</dbReference>
<dbReference type="Pfam" id="PF07973">
    <property type="entry name" value="tRNA_SAD"/>
    <property type="match status" value="1"/>
</dbReference>
<dbReference type="EC" id="6.1.1.3" evidence="13"/>
<dbReference type="InterPro" id="IPR018163">
    <property type="entry name" value="Thr/Ala-tRNA-synth_IIc_edit"/>
</dbReference>
<feature type="domain" description="TGS" evidence="15">
    <location>
        <begin position="1"/>
        <end position="61"/>
    </location>
</feature>
<dbReference type="InterPro" id="IPR033728">
    <property type="entry name" value="ThrRS_core"/>
</dbReference>
<keyword evidence="11 13" id="KW-0030">Aminoacyl-tRNA synthetase</keyword>
<dbReference type="InterPro" id="IPR047246">
    <property type="entry name" value="ThrRS_anticodon"/>
</dbReference>
<evidence type="ECO:0000256" key="11">
    <source>
        <dbReference type="ARBA" id="ARBA00023146"/>
    </source>
</evidence>
<feature type="domain" description="Aminoacyl-transfer RNA synthetases class-II family profile" evidence="14">
    <location>
        <begin position="271"/>
        <end position="538"/>
    </location>
</feature>
<keyword evidence="3 13" id="KW-0820">tRNA-binding</keyword>
<keyword evidence="7 13" id="KW-0862">Zinc</keyword>
<keyword evidence="10 13" id="KW-0648">Protein biosynthesis</keyword>
<evidence type="ECO:0000256" key="13">
    <source>
        <dbReference type="HAMAP-Rule" id="MF_00184"/>
    </source>
</evidence>
<feature type="binding site" evidence="13">
    <location>
        <position position="334"/>
    </location>
    <ligand>
        <name>Zn(2+)</name>
        <dbReference type="ChEBI" id="CHEBI:29105"/>
        <note>catalytic</note>
    </ligand>
</feature>
<dbReference type="PANTHER" id="PTHR11451:SF56">
    <property type="entry name" value="THREONINE--TRNA LIGASE 1"/>
    <property type="match status" value="1"/>
</dbReference>
<dbReference type="InterPro" id="IPR006195">
    <property type="entry name" value="aa-tRNA-synth_II"/>
</dbReference>
<dbReference type="FunFam" id="3.40.50.800:FF:000001">
    <property type="entry name" value="Threonine--tRNA ligase"/>
    <property type="match status" value="1"/>
</dbReference>
<comment type="caution">
    <text evidence="16">The sequence shown here is derived from an EMBL/GenBank/DDBJ whole genome shotgun (WGS) entry which is preliminary data.</text>
</comment>
<dbReference type="GO" id="GO:0005524">
    <property type="term" value="F:ATP binding"/>
    <property type="evidence" value="ECO:0007669"/>
    <property type="project" value="UniProtKB-UniRule"/>
</dbReference>
<dbReference type="FunFam" id="3.30.930.10:FF:000002">
    <property type="entry name" value="Threonine--tRNA ligase"/>
    <property type="match status" value="1"/>
</dbReference>
<feature type="binding site" evidence="13">
    <location>
        <position position="515"/>
    </location>
    <ligand>
        <name>Zn(2+)</name>
        <dbReference type="ChEBI" id="CHEBI:29105"/>
        <note>catalytic</note>
    </ligand>
</feature>
<dbReference type="Proteomes" id="UP000037386">
    <property type="component" value="Unassembled WGS sequence"/>
</dbReference>
<comment type="subunit">
    <text evidence="13">Homodimer.</text>
</comment>
<dbReference type="OrthoDB" id="9802304at2"/>
<dbReference type="SMART" id="SM00863">
    <property type="entry name" value="tRNA_SAD"/>
    <property type="match status" value="1"/>
</dbReference>
<dbReference type="NCBIfam" id="TIGR00418">
    <property type="entry name" value="thrS"/>
    <property type="match status" value="1"/>
</dbReference>
<dbReference type="Pfam" id="PF00587">
    <property type="entry name" value="tRNA-synt_2b"/>
    <property type="match status" value="1"/>
</dbReference>
<accession>A0A0M1N0H7</accession>
<dbReference type="InterPro" id="IPR012676">
    <property type="entry name" value="TGS-like"/>
</dbReference>
<dbReference type="RefSeq" id="WP_053521337.1">
    <property type="nucleotide sequence ID" value="NZ_LHCF01000002.1"/>
</dbReference>
<keyword evidence="6 13" id="KW-0547">Nucleotide-binding</keyword>
<keyword evidence="8 13" id="KW-0067">ATP-binding</keyword>
<dbReference type="InterPro" id="IPR012675">
    <property type="entry name" value="Beta-grasp_dom_sf"/>
</dbReference>
<name>A0A0M1N0H7_9MOLU</name>
<dbReference type="GO" id="GO:0006435">
    <property type="term" value="P:threonyl-tRNA aminoacylation"/>
    <property type="evidence" value="ECO:0007669"/>
    <property type="project" value="UniProtKB-UniRule"/>
</dbReference>
<dbReference type="CDD" id="cd00860">
    <property type="entry name" value="ThrRS_anticodon"/>
    <property type="match status" value="1"/>
</dbReference>
<dbReference type="PATRIC" id="fig|479893.3.peg.143"/>
<dbReference type="Gene3D" id="3.30.930.10">
    <property type="entry name" value="Bira Bifunctional Protein, Domain 2"/>
    <property type="match status" value="1"/>
</dbReference>
<keyword evidence="4 13" id="KW-0436">Ligase</keyword>
<dbReference type="STRING" id="479893.CPX_001363"/>
<evidence type="ECO:0000256" key="9">
    <source>
        <dbReference type="ARBA" id="ARBA00022884"/>
    </source>
</evidence>
<evidence type="ECO:0000256" key="10">
    <source>
        <dbReference type="ARBA" id="ARBA00022917"/>
    </source>
</evidence>
<keyword evidence="5 13" id="KW-0479">Metal-binding</keyword>
<comment type="cofactor">
    <cofactor evidence="13">
        <name>Zn(2+)</name>
        <dbReference type="ChEBI" id="CHEBI:29105"/>
    </cofactor>
    <text evidence="13">Binds 1 zinc ion per subunit.</text>
</comment>
<dbReference type="InterPro" id="IPR012947">
    <property type="entry name" value="tRNA_SAD"/>
</dbReference>
<dbReference type="InterPro" id="IPR002320">
    <property type="entry name" value="Thr-tRNA-ligase_IIa"/>
</dbReference>
<proteinExistence type="inferred from homology"/>
<evidence type="ECO:0000256" key="4">
    <source>
        <dbReference type="ARBA" id="ARBA00022598"/>
    </source>
</evidence>
<keyword evidence="2 13" id="KW-0963">Cytoplasm</keyword>
<dbReference type="Gene3D" id="3.10.20.30">
    <property type="match status" value="1"/>
</dbReference>